<dbReference type="InterPro" id="IPR027939">
    <property type="entry name" value="NMT1/THI5"/>
</dbReference>
<dbReference type="Pfam" id="PF09084">
    <property type="entry name" value="NMT1"/>
    <property type="match status" value="1"/>
</dbReference>
<evidence type="ECO:0000313" key="4">
    <source>
        <dbReference type="EMBL" id="MBB4904232.1"/>
    </source>
</evidence>
<name>A0A7W7PZL3_9PSEU</name>
<feature type="region of interest" description="Disordered" evidence="1">
    <location>
        <begin position="317"/>
        <end position="340"/>
    </location>
</feature>
<dbReference type="PROSITE" id="PS51257">
    <property type="entry name" value="PROKAR_LIPOPROTEIN"/>
    <property type="match status" value="1"/>
</dbReference>
<feature type="compositionally biased region" description="Basic and acidic residues" evidence="1">
    <location>
        <begin position="331"/>
        <end position="340"/>
    </location>
</feature>
<keyword evidence="5" id="KW-1185">Reference proteome</keyword>
<comment type="caution">
    <text evidence="4">The sequence shown here is derived from an EMBL/GenBank/DDBJ whole genome shotgun (WGS) entry which is preliminary data.</text>
</comment>
<evidence type="ECO:0000256" key="2">
    <source>
        <dbReference type="SAM" id="SignalP"/>
    </source>
</evidence>
<dbReference type="GO" id="GO:0009228">
    <property type="term" value="P:thiamine biosynthetic process"/>
    <property type="evidence" value="ECO:0007669"/>
    <property type="project" value="InterPro"/>
</dbReference>
<evidence type="ECO:0000259" key="3">
    <source>
        <dbReference type="Pfam" id="PF09084"/>
    </source>
</evidence>
<feature type="signal peptide" evidence="2">
    <location>
        <begin position="1"/>
        <end position="21"/>
    </location>
</feature>
<dbReference type="SUPFAM" id="SSF53850">
    <property type="entry name" value="Periplasmic binding protein-like II"/>
    <property type="match status" value="1"/>
</dbReference>
<feature type="chain" id="PRO_5038710446" evidence="2">
    <location>
        <begin position="22"/>
        <end position="340"/>
    </location>
</feature>
<dbReference type="PANTHER" id="PTHR31528">
    <property type="entry name" value="4-AMINO-5-HYDROXYMETHYL-2-METHYLPYRIMIDINE PHOSPHATE SYNTHASE THI11-RELATED"/>
    <property type="match status" value="1"/>
</dbReference>
<protein>
    <submittedName>
        <fullName evidence="4">NitT/TauT family transport system substrate-binding protein</fullName>
    </submittedName>
</protein>
<dbReference type="Proteomes" id="UP000520767">
    <property type="component" value="Unassembled WGS sequence"/>
</dbReference>
<dbReference type="AlphaFoldDB" id="A0A7W7PZL3"/>
<organism evidence="4 5">
    <name type="scientific">Actinophytocola algeriensis</name>
    <dbReference type="NCBI Taxonomy" id="1768010"/>
    <lineage>
        <taxon>Bacteria</taxon>
        <taxon>Bacillati</taxon>
        <taxon>Actinomycetota</taxon>
        <taxon>Actinomycetes</taxon>
        <taxon>Pseudonocardiales</taxon>
        <taxon>Pseudonocardiaceae</taxon>
    </lineage>
</organism>
<reference evidence="4 5" key="1">
    <citation type="submission" date="2020-08" db="EMBL/GenBank/DDBJ databases">
        <title>Genomic Encyclopedia of Type Strains, Phase III (KMG-III): the genomes of soil and plant-associated and newly described type strains.</title>
        <authorList>
            <person name="Whitman W."/>
        </authorList>
    </citation>
    <scope>NUCLEOTIDE SEQUENCE [LARGE SCALE GENOMIC DNA]</scope>
    <source>
        <strain evidence="4 5">CECT 8960</strain>
    </source>
</reference>
<dbReference type="Gene3D" id="3.40.190.10">
    <property type="entry name" value="Periplasmic binding protein-like II"/>
    <property type="match status" value="2"/>
</dbReference>
<sequence length="340" mass="35621">MKRLLTGIAAAALLVAGCAPSGQDSGGSGNTEAPADATEVTFTLNWVPYGEHAPFYYGIQKGFYADEGIDLKIEPGSGSGNTIKAVAQDQTMFGWADTPPLLNAITSGMPVKSVGVFLQKGPSSVEFLSDKGFKSIKDLKGKRVGGTPGDAMYATFPALLAANGMQPSDVTVVNMDAANKIAQLAEGQVDAIMGFFHDQGPTIEARTGKEVDHLLFADSGLNLLGTGIVVSDETLSSQKDLVGKFVRATQKSWAEAVKNPEDAAKAMVDLAENEPPEEVLVKQLKLAEPLLQLDTAGAPGVNTEDQWTDTIGIMADNAGLKDAGEPSKYWDGSHAESDGS</sequence>
<gene>
    <name evidence="4" type="ORF">FHR82_000442</name>
</gene>
<dbReference type="InterPro" id="IPR015168">
    <property type="entry name" value="SsuA/THI5"/>
</dbReference>
<evidence type="ECO:0000256" key="1">
    <source>
        <dbReference type="SAM" id="MobiDB-lite"/>
    </source>
</evidence>
<accession>A0A7W7PZL3</accession>
<dbReference type="PANTHER" id="PTHR31528:SF15">
    <property type="entry name" value="RIBOFLAVIN-BINDING PROTEIN RIBY"/>
    <property type="match status" value="1"/>
</dbReference>
<proteinExistence type="predicted"/>
<evidence type="ECO:0000313" key="5">
    <source>
        <dbReference type="Proteomes" id="UP000520767"/>
    </source>
</evidence>
<feature type="domain" description="SsuA/THI5-like" evidence="3">
    <location>
        <begin position="51"/>
        <end position="263"/>
    </location>
</feature>
<dbReference type="EMBL" id="JACHJQ010000001">
    <property type="protein sequence ID" value="MBB4904232.1"/>
    <property type="molecule type" value="Genomic_DNA"/>
</dbReference>
<keyword evidence="2" id="KW-0732">Signal</keyword>
<dbReference type="RefSeq" id="WP_184808510.1">
    <property type="nucleotide sequence ID" value="NZ_JACHJQ010000001.1"/>
</dbReference>